<name>A0A8J5ZZP5_GALPY</name>
<proteinExistence type="predicted"/>
<dbReference type="GO" id="GO:0005783">
    <property type="term" value="C:endoplasmic reticulum"/>
    <property type="evidence" value="ECO:0007669"/>
    <property type="project" value="TreeGrafter"/>
</dbReference>
<dbReference type="PANTHER" id="PTHR10983">
    <property type="entry name" value="1-ACYLGLYCEROL-3-PHOSPHATE ACYLTRANSFERASE-RELATED"/>
    <property type="match status" value="1"/>
</dbReference>
<reference evidence="1" key="1">
    <citation type="journal article" date="2021" name="Evol. Appl.">
        <title>The genome of the Pyrenean desman and the effects of bottlenecks and inbreeding on the genomic landscape of an endangered species.</title>
        <authorList>
            <person name="Escoda L."/>
            <person name="Castresana J."/>
        </authorList>
    </citation>
    <scope>NUCLEOTIDE SEQUENCE</scope>
    <source>
        <strain evidence="1">IBE-C5619</strain>
    </source>
</reference>
<dbReference type="AlphaFoldDB" id="A0A8J5ZZP5"/>
<dbReference type="GO" id="GO:0016746">
    <property type="term" value="F:acyltransferase activity"/>
    <property type="evidence" value="ECO:0007669"/>
    <property type="project" value="UniProtKB-KW"/>
</dbReference>
<keyword evidence="1" id="KW-0808">Transferase</keyword>
<sequence>MCVSAVDWIIADILAARQGALGHVRYVLKDGLKWLPLYGCYFSQHGGIYVKRSAKFSEDEMRGKLQSYVDSGTPVRPLRRLSTTGGRPSWASAAHPPGRPGLREGVSWCEWVSTCRILARWLQALAGTPERAVRPLRL</sequence>
<gene>
    <name evidence="1" type="ORF">J0S82_007109</name>
</gene>
<comment type="caution">
    <text evidence="1">The sequence shown here is derived from an EMBL/GenBank/DDBJ whole genome shotgun (WGS) entry which is preliminary data.</text>
</comment>
<dbReference type="OrthoDB" id="189226at2759"/>
<keyword evidence="1" id="KW-0012">Acyltransferase</keyword>
<keyword evidence="2" id="KW-1185">Reference proteome</keyword>
<accession>A0A8J5ZZP5</accession>
<dbReference type="GO" id="GO:0005739">
    <property type="term" value="C:mitochondrion"/>
    <property type="evidence" value="ECO:0007669"/>
    <property type="project" value="TreeGrafter"/>
</dbReference>
<dbReference type="PANTHER" id="PTHR10983:SF73">
    <property type="entry name" value="1-ACYL-SN-GLYCEROL-3-PHOSPHATE ACYLTRANSFERASE EPSILON"/>
    <property type="match status" value="1"/>
</dbReference>
<protein>
    <submittedName>
        <fullName evidence="1">1-acyl-sn-glycerol-3-phosphate acyltransferase epsilon</fullName>
    </submittedName>
</protein>
<evidence type="ECO:0000313" key="1">
    <source>
        <dbReference type="EMBL" id="KAG8512576.1"/>
    </source>
</evidence>
<dbReference type="Proteomes" id="UP000700334">
    <property type="component" value="Unassembled WGS sequence"/>
</dbReference>
<dbReference type="EMBL" id="JAGFMF010011796">
    <property type="protein sequence ID" value="KAG8512576.1"/>
    <property type="molecule type" value="Genomic_DNA"/>
</dbReference>
<evidence type="ECO:0000313" key="2">
    <source>
        <dbReference type="Proteomes" id="UP000700334"/>
    </source>
</evidence>
<dbReference type="GO" id="GO:0036149">
    <property type="term" value="P:phosphatidylinositol acyl-chain remodeling"/>
    <property type="evidence" value="ECO:0007669"/>
    <property type="project" value="TreeGrafter"/>
</dbReference>
<organism evidence="1 2">
    <name type="scientific">Galemys pyrenaicus</name>
    <name type="common">Iberian desman</name>
    <name type="synonym">Pyrenean desman</name>
    <dbReference type="NCBI Taxonomy" id="202257"/>
    <lineage>
        <taxon>Eukaryota</taxon>
        <taxon>Metazoa</taxon>
        <taxon>Chordata</taxon>
        <taxon>Craniata</taxon>
        <taxon>Vertebrata</taxon>
        <taxon>Euteleostomi</taxon>
        <taxon>Mammalia</taxon>
        <taxon>Eutheria</taxon>
        <taxon>Laurasiatheria</taxon>
        <taxon>Eulipotyphla</taxon>
        <taxon>Talpidae</taxon>
        <taxon>Galemys</taxon>
    </lineage>
</organism>
<dbReference type="SUPFAM" id="SSF69593">
    <property type="entry name" value="Glycerol-3-phosphate (1)-acyltransferase"/>
    <property type="match status" value="1"/>
</dbReference>